<accession>A0A7C2V2Y1</accession>
<dbReference type="InterPro" id="IPR017896">
    <property type="entry name" value="4Fe4S_Fe-S-bd"/>
</dbReference>
<comment type="caution">
    <text evidence="2">The sequence shown here is derived from an EMBL/GenBank/DDBJ whole genome shotgun (WGS) entry which is preliminary data.</text>
</comment>
<feature type="domain" description="4Fe-4S ferredoxin-type" evidence="1">
    <location>
        <begin position="1"/>
        <end position="30"/>
    </location>
</feature>
<dbReference type="AlphaFoldDB" id="A0A7C2V2Y1"/>
<proteinExistence type="predicted"/>
<dbReference type="Pfam" id="PF13237">
    <property type="entry name" value="Fer4_10"/>
    <property type="match status" value="1"/>
</dbReference>
<sequence length="73" mass="8321">MIRLNLDLCSGCKRCMLACSFYKKGGFNPRYSSIEIKTDIGNKPIAYRLSCCEDCKGLYCIDFCYLNALEFVP</sequence>
<name>A0A7C2V2Y1_9AQUI</name>
<gene>
    <name evidence="2" type="ORF">ENO47_02130</name>
</gene>
<dbReference type="Gene3D" id="3.30.70.20">
    <property type="match status" value="1"/>
</dbReference>
<reference evidence="2" key="1">
    <citation type="journal article" date="2020" name="mSystems">
        <title>Genome- and Community-Level Interaction Insights into Carbon Utilization and Element Cycling Functions of Hydrothermarchaeota in Hydrothermal Sediment.</title>
        <authorList>
            <person name="Zhou Z."/>
            <person name="Liu Y."/>
            <person name="Xu W."/>
            <person name="Pan J."/>
            <person name="Luo Z.H."/>
            <person name="Li M."/>
        </authorList>
    </citation>
    <scope>NUCLEOTIDE SEQUENCE [LARGE SCALE GENOMIC DNA]</scope>
    <source>
        <strain evidence="2">SpSt-132</strain>
    </source>
</reference>
<dbReference type="SUPFAM" id="SSF54862">
    <property type="entry name" value="4Fe-4S ferredoxins"/>
    <property type="match status" value="1"/>
</dbReference>
<dbReference type="PROSITE" id="PS51379">
    <property type="entry name" value="4FE4S_FER_2"/>
    <property type="match status" value="1"/>
</dbReference>
<evidence type="ECO:0000259" key="1">
    <source>
        <dbReference type="PROSITE" id="PS51379"/>
    </source>
</evidence>
<protein>
    <submittedName>
        <fullName evidence="2">4Fe-4S ferredoxin</fullName>
    </submittedName>
</protein>
<organism evidence="2">
    <name type="scientific">Hydrogenobacter sp</name>
    <dbReference type="NCBI Taxonomy" id="2152829"/>
    <lineage>
        <taxon>Bacteria</taxon>
        <taxon>Pseudomonadati</taxon>
        <taxon>Aquificota</taxon>
        <taxon>Aquificia</taxon>
        <taxon>Aquificales</taxon>
        <taxon>Aquificaceae</taxon>
        <taxon>Hydrogenobacter</taxon>
    </lineage>
</organism>
<evidence type="ECO:0000313" key="2">
    <source>
        <dbReference type="EMBL" id="HEW45458.1"/>
    </source>
</evidence>
<dbReference type="EMBL" id="DSFP01000027">
    <property type="protein sequence ID" value="HEW45458.1"/>
    <property type="molecule type" value="Genomic_DNA"/>
</dbReference>